<proteinExistence type="predicted"/>
<evidence type="ECO:0000313" key="2">
    <source>
        <dbReference type="Proteomes" id="UP000199475"/>
    </source>
</evidence>
<dbReference type="RefSeq" id="WP_093248986.1">
    <property type="nucleotide sequence ID" value="NZ_FNGP01000001.1"/>
</dbReference>
<dbReference type="AlphaFoldDB" id="A0A1G9I6A2"/>
<dbReference type="Proteomes" id="UP000199475">
    <property type="component" value="Unassembled WGS sequence"/>
</dbReference>
<organism evidence="1 2">
    <name type="scientific">Tessaracoccus oleiagri</name>
    <dbReference type="NCBI Taxonomy" id="686624"/>
    <lineage>
        <taxon>Bacteria</taxon>
        <taxon>Bacillati</taxon>
        <taxon>Actinomycetota</taxon>
        <taxon>Actinomycetes</taxon>
        <taxon>Propionibacteriales</taxon>
        <taxon>Propionibacteriaceae</taxon>
        <taxon>Tessaracoccus</taxon>
    </lineage>
</organism>
<evidence type="ECO:0000313" key="1">
    <source>
        <dbReference type="EMBL" id="SDL20585.1"/>
    </source>
</evidence>
<name>A0A1G9I6A2_9ACTN</name>
<evidence type="ECO:0008006" key="3">
    <source>
        <dbReference type="Google" id="ProtNLM"/>
    </source>
</evidence>
<accession>A0A1G9I6A2</accession>
<gene>
    <name evidence="1" type="ORF">SAMN04488242_0744</name>
</gene>
<dbReference type="STRING" id="686624.SAMN04488242_0744"/>
<sequence>MPFFMRKAQEWPDPPAVRGPAWTPEDGLKLPHPPIPENMGKLAEVVMKGAWEMHRVDLDHSLESLSWLDQLLNSFGTEGSRPLAQMVLCSGAYIGECLVREHGFEWVVFPNDVAREFRFSTGIQSGGVRGNPLGLAFDIVDHGYPEYSAATAARHLVARARSEEGT</sequence>
<reference evidence="2" key="1">
    <citation type="submission" date="2016-10" db="EMBL/GenBank/DDBJ databases">
        <authorList>
            <person name="Varghese N."/>
            <person name="Submissions S."/>
        </authorList>
    </citation>
    <scope>NUCLEOTIDE SEQUENCE [LARGE SCALE GENOMIC DNA]</scope>
    <source>
        <strain evidence="2">CGMCC 1.9159</strain>
    </source>
</reference>
<protein>
    <recommendedName>
        <fullName evidence="3">DUF3806 domain-containing protein</fullName>
    </recommendedName>
</protein>
<keyword evidence="2" id="KW-1185">Reference proteome</keyword>
<dbReference type="OrthoDB" id="4640272at2"/>
<dbReference type="EMBL" id="FNGP01000001">
    <property type="protein sequence ID" value="SDL20585.1"/>
    <property type="molecule type" value="Genomic_DNA"/>
</dbReference>